<organism evidence="1 2">
    <name type="scientific">Amycolatopsis alba DSM 44262</name>
    <dbReference type="NCBI Taxonomy" id="1125972"/>
    <lineage>
        <taxon>Bacteria</taxon>
        <taxon>Bacillati</taxon>
        <taxon>Actinomycetota</taxon>
        <taxon>Actinomycetes</taxon>
        <taxon>Pseudonocardiales</taxon>
        <taxon>Pseudonocardiaceae</taxon>
        <taxon>Amycolatopsis</taxon>
    </lineage>
</organism>
<evidence type="ECO:0000313" key="2">
    <source>
        <dbReference type="Proteomes" id="UP000215563"/>
    </source>
</evidence>
<accession>A0A229RLT1</accession>
<comment type="caution">
    <text evidence="1">The sequence shown here is derived from an EMBL/GenBank/DDBJ whole genome shotgun (WGS) entry which is preliminary data.</text>
</comment>
<gene>
    <name evidence="1" type="ORF">CFP75_23820</name>
</gene>
<proteinExistence type="predicted"/>
<dbReference type="RefSeq" id="WP_020636226.1">
    <property type="nucleotide sequence ID" value="NZ_KB913032.1"/>
</dbReference>
<dbReference type="EMBL" id="NMQU01000074">
    <property type="protein sequence ID" value="OXM47515.1"/>
    <property type="molecule type" value="Genomic_DNA"/>
</dbReference>
<name>A0A229RLT1_AMYAL</name>
<dbReference type="AlphaFoldDB" id="A0A229RLT1"/>
<dbReference type="Proteomes" id="UP000215563">
    <property type="component" value="Unassembled WGS sequence"/>
</dbReference>
<sequence length="392" mass="44710">MTAAALFPLPTSGPPLDIVSWGAGVESSAYLTEVLEEPEERGIDPSKMVVLHAVVGSEFNDTLRDSERFILPLLRDRGVRLVQLSRRGPVEADGIEILDDTHAPTVMHSKGPWSLAQHNKTNGITPQLSDRRCSLQFKGFVLDRFILTEFPGREYRHAIGYNRDERGRAEKDDVYATQTREPFHPLIEWDWSRARCLARLRKAFRITWKKSACSFCPFAGSQASLPELKQRMRLFPDKAVEALVTEFRALFFNPRSRMFGRHSLYDRLAEDGNLVALSQFEQELERSPWSVYEVRRLFFPQAADPTRKGPGWRSTRVRFTGTRDQALAWIRDNIGSPDDTGRVWIRRQATDGPYPRTEHFIGASLAGTADKERRNFAKHWAAFTGETLFDAA</sequence>
<dbReference type="OrthoDB" id="4503947at2"/>
<keyword evidence="2" id="KW-1185">Reference proteome</keyword>
<evidence type="ECO:0008006" key="3">
    <source>
        <dbReference type="Google" id="ProtNLM"/>
    </source>
</evidence>
<evidence type="ECO:0000313" key="1">
    <source>
        <dbReference type="EMBL" id="OXM47515.1"/>
    </source>
</evidence>
<protein>
    <recommendedName>
        <fullName evidence="3">Phosphoadenosine phosphosulphate reductase domain-containing protein</fullName>
    </recommendedName>
</protein>
<reference evidence="1 2" key="1">
    <citation type="submission" date="2017-07" db="EMBL/GenBank/DDBJ databases">
        <title>Amycolatopsis alba DSM 44262 Genome sequencing and assembly.</title>
        <authorList>
            <person name="Kaur N."/>
            <person name="Mayilraj S."/>
        </authorList>
    </citation>
    <scope>NUCLEOTIDE SEQUENCE [LARGE SCALE GENOMIC DNA]</scope>
    <source>
        <strain evidence="1 2">DSM 44262</strain>
    </source>
</reference>